<dbReference type="InterPro" id="IPR013422">
    <property type="entry name" value="CRISPR-assoc_prot_Cas5_N"/>
</dbReference>
<gene>
    <name evidence="2" type="primary">cas5e</name>
    <name evidence="2" type="ORF">J3491_10710</name>
</gene>
<dbReference type="RefSeq" id="WP_207970209.1">
    <property type="nucleotide sequence ID" value="NZ_JAGBKN010000030.1"/>
</dbReference>
<reference evidence="2 3" key="1">
    <citation type="submission" date="2021-03" db="EMBL/GenBank/DDBJ databases">
        <authorList>
            <person name="Shang D.-D."/>
            <person name="Du Z.-J."/>
            <person name="Chen G.-J."/>
        </authorList>
    </citation>
    <scope>NUCLEOTIDE SEQUENCE [LARGE SCALE GENOMIC DNA]</scope>
    <source>
        <strain evidence="2 3">F2608</strain>
    </source>
</reference>
<dbReference type="AlphaFoldDB" id="A0AAW4IYK4"/>
<dbReference type="NCBIfam" id="TIGR01868">
    <property type="entry name" value="casD_Cas5e"/>
    <property type="match status" value="1"/>
</dbReference>
<dbReference type="InterPro" id="IPR010147">
    <property type="entry name" value="CRISPR-assoc_prot_CasD"/>
</dbReference>
<keyword evidence="1" id="KW-0051">Antiviral defense</keyword>
<sequence length="316" mass="36188">MDYLVMRLYAPISSWGTLAVGEDRPTVNYPTRSAVLGLLGAALGIKRSEAQKLRDLASSIGIASKTYSEGTILRDYHTIQTPTSGKGVNFFTRKQELQSAKVETILSSRDYREDGLWVVAIWLKPEFENSNLEYKFELQQLQQALKYPKFTLYLGRKSCPLSLPLSPQIITASHLKMALDVSINELLAESSKDKSVKNINKLSDKSNRVAQWQINELIDTMVSDRYLPTTIDYKAINEQNTRLRQVTYHWEGEIESMFESASPVNVFTHNHWDDPTDRKQWQFTQRIGHQWTAYEPIDNKEAKKIILNTPDKEAVL</sequence>
<comment type="caution">
    <text evidence="2">The sequence shown here is derived from an EMBL/GenBank/DDBJ whole genome shotgun (WGS) entry which is preliminary data.</text>
</comment>
<dbReference type="GO" id="GO:0051607">
    <property type="term" value="P:defense response to virus"/>
    <property type="evidence" value="ECO:0007669"/>
    <property type="project" value="UniProtKB-KW"/>
</dbReference>
<name>A0AAW4IYK4_9GAMM</name>
<dbReference type="CDD" id="cd09756">
    <property type="entry name" value="Cas5_I-E"/>
    <property type="match status" value="1"/>
</dbReference>
<proteinExistence type="predicted"/>
<dbReference type="GO" id="GO:0043571">
    <property type="term" value="P:maintenance of CRISPR repeat elements"/>
    <property type="evidence" value="ECO:0007669"/>
    <property type="project" value="InterPro"/>
</dbReference>
<dbReference type="GO" id="GO:0003723">
    <property type="term" value="F:RNA binding"/>
    <property type="evidence" value="ECO:0007669"/>
    <property type="project" value="InterPro"/>
</dbReference>
<organism evidence="2 3">
    <name type="scientific">Psychrobacter halodurans</name>
    <dbReference type="NCBI Taxonomy" id="2818439"/>
    <lineage>
        <taxon>Bacteria</taxon>
        <taxon>Pseudomonadati</taxon>
        <taxon>Pseudomonadota</taxon>
        <taxon>Gammaproteobacteria</taxon>
        <taxon>Moraxellales</taxon>
        <taxon>Moraxellaceae</taxon>
        <taxon>Psychrobacter</taxon>
    </lineage>
</organism>
<evidence type="ECO:0000313" key="2">
    <source>
        <dbReference type="EMBL" id="MBO1517797.1"/>
    </source>
</evidence>
<dbReference type="Pfam" id="PF09704">
    <property type="entry name" value="Cas_Cas5d"/>
    <property type="match status" value="1"/>
</dbReference>
<dbReference type="InterPro" id="IPR021124">
    <property type="entry name" value="CRISPR-assoc_prot_Cas5"/>
</dbReference>
<dbReference type="NCBIfam" id="TIGR02593">
    <property type="entry name" value="CRISPR_cas5"/>
    <property type="match status" value="1"/>
</dbReference>
<dbReference type="EMBL" id="JAGBKN010000030">
    <property type="protein sequence ID" value="MBO1517797.1"/>
    <property type="molecule type" value="Genomic_DNA"/>
</dbReference>
<protein>
    <submittedName>
        <fullName evidence="2">Type I-E CRISPR-associated protein Cas5/CasD</fullName>
    </submittedName>
</protein>
<evidence type="ECO:0000313" key="3">
    <source>
        <dbReference type="Proteomes" id="UP000664161"/>
    </source>
</evidence>
<keyword evidence="3" id="KW-1185">Reference proteome</keyword>
<dbReference type="Gene3D" id="3.30.70.2660">
    <property type="match status" value="1"/>
</dbReference>
<evidence type="ECO:0000256" key="1">
    <source>
        <dbReference type="ARBA" id="ARBA00023118"/>
    </source>
</evidence>
<dbReference type="Proteomes" id="UP000664161">
    <property type="component" value="Unassembled WGS sequence"/>
</dbReference>
<accession>A0AAW4IYK4</accession>